<dbReference type="GO" id="GO:0000287">
    <property type="term" value="F:magnesium ion binding"/>
    <property type="evidence" value="ECO:0007669"/>
    <property type="project" value="UniProtKB-UniRule"/>
</dbReference>
<comment type="miscellaneous">
    <text evidence="1">Reaction mechanism of ThiL seems to utilize a direct, inline transfer of the gamma-phosphate of ATP to TMP rather than a phosphorylated enzyme intermediate.</text>
</comment>
<evidence type="ECO:0000256" key="1">
    <source>
        <dbReference type="HAMAP-Rule" id="MF_02128"/>
    </source>
</evidence>
<comment type="similarity">
    <text evidence="1">Belongs to the thiamine-monophosphate kinase family.</text>
</comment>
<feature type="binding site" evidence="1">
    <location>
        <position position="50"/>
    </location>
    <ligand>
        <name>Mg(2+)</name>
        <dbReference type="ChEBI" id="CHEBI:18420"/>
        <label>1</label>
    </ligand>
</feature>
<dbReference type="Gene3D" id="3.90.650.10">
    <property type="entry name" value="PurM-like C-terminal domain"/>
    <property type="match status" value="1"/>
</dbReference>
<feature type="binding site" evidence="1">
    <location>
        <position position="32"/>
    </location>
    <ligand>
        <name>Mg(2+)</name>
        <dbReference type="ChEBI" id="CHEBI:18420"/>
        <label>4</label>
    </ligand>
</feature>
<feature type="binding site" evidence="1">
    <location>
        <position position="48"/>
    </location>
    <ligand>
        <name>Mg(2+)</name>
        <dbReference type="ChEBI" id="CHEBI:18420"/>
        <label>4</label>
    </ligand>
</feature>
<dbReference type="HAMAP" id="MF_02128">
    <property type="entry name" value="TMP_kinase"/>
    <property type="match status" value="1"/>
</dbReference>
<comment type="caution">
    <text evidence="3">The sequence shown here is derived from an EMBL/GenBank/DDBJ whole genome shotgun (WGS) entry which is preliminary data.</text>
</comment>
<feature type="binding site" evidence="1">
    <location>
        <position position="226"/>
    </location>
    <ligand>
        <name>ATP</name>
        <dbReference type="ChEBI" id="CHEBI:30616"/>
    </ligand>
</feature>
<dbReference type="EC" id="2.7.4.16" evidence="1"/>
<comment type="pathway">
    <text evidence="1">Cofactor biosynthesis; thiamine diphosphate biosynthesis; thiamine diphosphate from thiamine phosphate: step 1/1.</text>
</comment>
<comment type="function">
    <text evidence="1">Catalyzes the ATP-dependent phosphorylation of thiamine-monophosphate (TMP) to form thiamine-pyrophosphate (TPP), the active form of vitamin B1.</text>
</comment>
<keyword evidence="1" id="KW-0808">Transferase</keyword>
<feature type="binding site" evidence="1">
    <location>
        <position position="333"/>
    </location>
    <ligand>
        <name>substrate</name>
    </ligand>
</feature>
<keyword evidence="1" id="KW-0460">Magnesium</keyword>
<dbReference type="InterPro" id="IPR006283">
    <property type="entry name" value="ThiL-like"/>
</dbReference>
<dbReference type="EMBL" id="JRVJ01000014">
    <property type="protein sequence ID" value="KGM18387.1"/>
    <property type="molecule type" value="Genomic_DNA"/>
</dbReference>
<dbReference type="UniPathway" id="UPA00060">
    <property type="reaction ID" value="UER00142"/>
</dbReference>
<dbReference type="Gene3D" id="3.30.1330.10">
    <property type="entry name" value="PurM-like, N-terminal domain"/>
    <property type="match status" value="1"/>
</dbReference>
<dbReference type="SUPFAM" id="SSF56042">
    <property type="entry name" value="PurM C-terminal domain-like"/>
    <property type="match status" value="1"/>
</dbReference>
<feature type="binding site" evidence="1">
    <location>
        <position position="277"/>
    </location>
    <ligand>
        <name>substrate</name>
    </ligand>
</feature>
<feature type="binding site" evidence="1">
    <location>
        <position position="79"/>
    </location>
    <ligand>
        <name>Mg(2+)</name>
        <dbReference type="ChEBI" id="CHEBI:18420"/>
        <label>4</label>
    </ligand>
</feature>
<keyword evidence="1 3" id="KW-0418">Kinase</keyword>
<organism evidence="3 4">
    <name type="scientific">Corynebacterium auriscanis</name>
    <dbReference type="NCBI Taxonomy" id="99807"/>
    <lineage>
        <taxon>Bacteria</taxon>
        <taxon>Bacillati</taxon>
        <taxon>Actinomycetota</taxon>
        <taxon>Actinomycetes</taxon>
        <taxon>Mycobacteriales</taxon>
        <taxon>Corynebacteriaceae</taxon>
        <taxon>Corynebacterium</taxon>
    </lineage>
</organism>
<keyword evidence="1" id="KW-0479">Metal-binding</keyword>
<dbReference type="InterPro" id="IPR016188">
    <property type="entry name" value="PurM-like_N"/>
</dbReference>
<dbReference type="GO" id="GO:0009228">
    <property type="term" value="P:thiamine biosynthetic process"/>
    <property type="evidence" value="ECO:0007669"/>
    <property type="project" value="UniProtKB-KW"/>
</dbReference>
<keyword evidence="1" id="KW-0547">Nucleotide-binding</keyword>
<protein>
    <recommendedName>
        <fullName evidence="1">Thiamine-monophosphate kinase</fullName>
        <shortName evidence="1">TMP kinase</shortName>
        <shortName evidence="1">Thiamine-phosphate kinase</shortName>
        <ecNumber evidence="1">2.7.4.16</ecNumber>
    </recommendedName>
</protein>
<gene>
    <name evidence="1" type="primary">thiL</name>
    <name evidence="3" type="ORF">MA47_07825</name>
</gene>
<feature type="binding site" evidence="1">
    <location>
        <position position="79"/>
    </location>
    <ligand>
        <name>Mg(2+)</name>
        <dbReference type="ChEBI" id="CHEBI:18420"/>
        <label>2</label>
    </ligand>
</feature>
<feature type="binding site" evidence="1">
    <location>
        <position position="127"/>
    </location>
    <ligand>
        <name>Mg(2+)</name>
        <dbReference type="ChEBI" id="CHEBI:18420"/>
        <label>1</label>
    </ligand>
</feature>
<comment type="catalytic activity">
    <reaction evidence="1">
        <text>thiamine phosphate + ATP = thiamine diphosphate + ADP</text>
        <dbReference type="Rhea" id="RHEA:15913"/>
        <dbReference type="ChEBI" id="CHEBI:30616"/>
        <dbReference type="ChEBI" id="CHEBI:37575"/>
        <dbReference type="ChEBI" id="CHEBI:58937"/>
        <dbReference type="ChEBI" id="CHEBI:456216"/>
        <dbReference type="EC" id="2.7.4.16"/>
    </reaction>
</comment>
<dbReference type="GO" id="GO:0005524">
    <property type="term" value="F:ATP binding"/>
    <property type="evidence" value="ECO:0007669"/>
    <property type="project" value="UniProtKB-UniRule"/>
</dbReference>
<dbReference type="CDD" id="cd02194">
    <property type="entry name" value="ThiL"/>
    <property type="match status" value="1"/>
</dbReference>
<evidence type="ECO:0000313" key="4">
    <source>
        <dbReference type="Proteomes" id="UP000030145"/>
    </source>
</evidence>
<proteinExistence type="inferred from homology"/>
<dbReference type="PANTHER" id="PTHR30270:SF0">
    <property type="entry name" value="THIAMINE-MONOPHOSPHATE KINASE"/>
    <property type="match status" value="1"/>
</dbReference>
<feature type="domain" description="PurM-like N-terminal" evidence="2">
    <location>
        <begin position="30"/>
        <end position="143"/>
    </location>
</feature>
<sequence>MMRESLTVSQAGEARTIAAIRTAAPSSLNGDDAAVLEVTAPNSRHVCSTDILVQSRHFDFQYSLPREVGIKAVTQSFADIQAMGARPTAVLLAIATPGDLSLQTVADIARGIHEAASPWAAELVGGDVVKSKDLVISLTALGELAGPAPALTLDGAGVGHQVIASGHIGYSAAGLAILEHFGSRRAIPHDDPILQELVQWHCAPCLPVARGSVARAAGAASMTDNSDGLIRDLGLIADRSAVCLDIESAAIAPDHKLLHAAECVGGDAWKWVLTGGEDHTLLGTTDTRVPSGFNAIGRVRSLTSKVAVDVFGEYTDEPAVLVDGARPKFTEGWQSL</sequence>
<dbReference type="PANTHER" id="PTHR30270">
    <property type="entry name" value="THIAMINE-MONOPHOSPHATE KINASE"/>
    <property type="match status" value="1"/>
</dbReference>
<keyword evidence="1" id="KW-0784">Thiamine biosynthesis</keyword>
<keyword evidence="1" id="KW-0067">ATP-binding</keyword>
<dbReference type="AlphaFoldDB" id="A0A0A2DKV2"/>
<evidence type="ECO:0000313" key="3">
    <source>
        <dbReference type="EMBL" id="KGM18387.1"/>
    </source>
</evidence>
<feature type="binding site" evidence="1">
    <location>
        <position position="49"/>
    </location>
    <ligand>
        <name>Mg(2+)</name>
        <dbReference type="ChEBI" id="CHEBI:18420"/>
        <label>1</label>
    </ligand>
</feature>
<feature type="binding site" evidence="1">
    <location>
        <position position="224"/>
    </location>
    <ligand>
        <name>Mg(2+)</name>
        <dbReference type="ChEBI" id="CHEBI:18420"/>
        <label>3</label>
    </ligand>
</feature>
<dbReference type="Pfam" id="PF00586">
    <property type="entry name" value="AIRS"/>
    <property type="match status" value="1"/>
</dbReference>
<evidence type="ECO:0000259" key="2">
    <source>
        <dbReference type="Pfam" id="PF00586"/>
    </source>
</evidence>
<dbReference type="NCBIfam" id="NF004351">
    <property type="entry name" value="PRK05731.1-4"/>
    <property type="match status" value="1"/>
</dbReference>
<dbReference type="GO" id="GO:0009030">
    <property type="term" value="F:thiamine-phosphate kinase activity"/>
    <property type="evidence" value="ECO:0007669"/>
    <property type="project" value="UniProtKB-UniRule"/>
</dbReference>
<feature type="binding site" evidence="1">
    <location>
        <position position="50"/>
    </location>
    <ligand>
        <name>Mg(2+)</name>
        <dbReference type="ChEBI" id="CHEBI:18420"/>
        <label>2</label>
    </ligand>
</feature>
<dbReference type="PIRSF" id="PIRSF005303">
    <property type="entry name" value="Thiam_monoph_kin"/>
    <property type="match status" value="1"/>
</dbReference>
<comment type="caution">
    <text evidence="1">Lacks conserved residue(s) required for the propagation of feature annotation.</text>
</comment>
<keyword evidence="4" id="KW-1185">Reference proteome</keyword>
<dbReference type="GO" id="GO:0009229">
    <property type="term" value="P:thiamine diphosphate biosynthetic process"/>
    <property type="evidence" value="ECO:0007669"/>
    <property type="project" value="UniProtKB-UniRule"/>
</dbReference>
<dbReference type="NCBIfam" id="TIGR01379">
    <property type="entry name" value="thiL"/>
    <property type="match status" value="1"/>
</dbReference>
<feature type="binding site" evidence="1">
    <location>
        <position position="32"/>
    </location>
    <ligand>
        <name>Mg(2+)</name>
        <dbReference type="ChEBI" id="CHEBI:18420"/>
        <label>3</label>
    </ligand>
</feature>
<dbReference type="SUPFAM" id="SSF55326">
    <property type="entry name" value="PurM N-terminal domain-like"/>
    <property type="match status" value="1"/>
</dbReference>
<feature type="binding site" evidence="1">
    <location>
        <position position="79"/>
    </location>
    <ligand>
        <name>Mg(2+)</name>
        <dbReference type="ChEBI" id="CHEBI:18420"/>
        <label>3</label>
    </ligand>
</feature>
<dbReference type="Proteomes" id="UP000030145">
    <property type="component" value="Unassembled WGS sequence"/>
</dbReference>
<feature type="binding site" evidence="1">
    <location>
        <position position="57"/>
    </location>
    <ligand>
        <name>substrate</name>
    </ligand>
</feature>
<feature type="binding site" evidence="1">
    <location>
        <begin position="126"/>
        <end position="127"/>
    </location>
    <ligand>
        <name>ATP</name>
        <dbReference type="ChEBI" id="CHEBI:30616"/>
    </ligand>
</feature>
<feature type="binding site" evidence="1">
    <location>
        <position position="227"/>
    </location>
    <ligand>
        <name>Mg(2+)</name>
        <dbReference type="ChEBI" id="CHEBI:18420"/>
        <label>5</label>
    </ligand>
</feature>
<reference evidence="3 4" key="1">
    <citation type="submission" date="2014-10" db="EMBL/GenBank/DDBJ databases">
        <title>Whole Genome sequence of Corynebacterium auriscanis strain CIP 106629.</title>
        <authorList>
            <person name="Hassan S.S."/>
            <person name="Jamal S.B."/>
            <person name="Tiwari S."/>
            <person name="Oliveira L.D.C."/>
            <person name="Souza F."/>
            <person name="Mariano D.C."/>
            <person name="Almeida S."/>
            <person name="Dorella F."/>
            <person name="Pereira F."/>
            <person name="Carvalho A."/>
            <person name="Leal C.A."/>
            <person name="Soares S.D.C."/>
            <person name="Figueiredo H.C."/>
            <person name="Silva A."/>
            <person name="Azevedo V.A."/>
        </authorList>
    </citation>
    <scope>NUCLEOTIDE SEQUENCE [LARGE SCALE GENOMIC DNA]</scope>
    <source>
        <strain evidence="3 4">CIP 106629</strain>
    </source>
</reference>
<name>A0A0A2DKV2_9CORY</name>
<dbReference type="InterPro" id="IPR036921">
    <property type="entry name" value="PurM-like_N_sf"/>
</dbReference>
<accession>A0A0A2DKV2</accession>
<dbReference type="InterPro" id="IPR036676">
    <property type="entry name" value="PurM-like_C_sf"/>
</dbReference>